<gene>
    <name evidence="2" type="ORF">JF76_18890</name>
</gene>
<evidence type="ECO:0000313" key="3">
    <source>
        <dbReference type="Proteomes" id="UP000033533"/>
    </source>
</evidence>
<dbReference type="InterPro" id="IPR001466">
    <property type="entry name" value="Beta-lactam-related"/>
</dbReference>
<accession>A0A0F4L5B6</accession>
<evidence type="ECO:0000313" key="2">
    <source>
        <dbReference type="EMBL" id="KJY54032.1"/>
    </source>
</evidence>
<dbReference type="AlphaFoldDB" id="A0A0F4L5B6"/>
<dbReference type="Pfam" id="PF00144">
    <property type="entry name" value="Beta-lactamase"/>
    <property type="match status" value="1"/>
</dbReference>
<dbReference type="SUPFAM" id="SSF56601">
    <property type="entry name" value="beta-lactamase/transpeptidase-like"/>
    <property type="match status" value="1"/>
</dbReference>
<dbReference type="InterPro" id="IPR012338">
    <property type="entry name" value="Beta-lactam/transpept-like"/>
</dbReference>
<organism evidence="2 3">
    <name type="scientific">Lactobacillus kullabergensis</name>
    <dbReference type="NCBI Taxonomy" id="1218493"/>
    <lineage>
        <taxon>Bacteria</taxon>
        <taxon>Bacillati</taxon>
        <taxon>Bacillota</taxon>
        <taxon>Bacilli</taxon>
        <taxon>Lactobacillales</taxon>
        <taxon>Lactobacillaceae</taxon>
        <taxon>Lactobacillus</taxon>
    </lineage>
</organism>
<protein>
    <recommendedName>
        <fullName evidence="1">Beta-lactamase-related domain-containing protein</fullName>
    </recommendedName>
</protein>
<dbReference type="PANTHER" id="PTHR46825">
    <property type="entry name" value="D-ALANYL-D-ALANINE-CARBOXYPEPTIDASE/ENDOPEPTIDASE AMPH"/>
    <property type="match status" value="1"/>
</dbReference>
<dbReference type="InterPro" id="IPR050491">
    <property type="entry name" value="AmpC-like"/>
</dbReference>
<dbReference type="Gene3D" id="3.40.710.10">
    <property type="entry name" value="DD-peptidase/beta-lactamase superfamily"/>
    <property type="match status" value="1"/>
</dbReference>
<dbReference type="STRING" id="1218493.JF76_18890"/>
<dbReference type="PANTHER" id="PTHR46825:SF9">
    <property type="entry name" value="BETA-LACTAMASE-RELATED DOMAIN-CONTAINING PROTEIN"/>
    <property type="match status" value="1"/>
</dbReference>
<feature type="domain" description="Beta-lactamase-related" evidence="1">
    <location>
        <begin position="13"/>
        <end position="298"/>
    </location>
</feature>
<reference evidence="2 3" key="1">
    <citation type="submission" date="2014-12" db="EMBL/GenBank/DDBJ databases">
        <title>Comparative genomics of the lactic acid bacteria isolated from the honey bee gut.</title>
        <authorList>
            <person name="Ellegaard K.M."/>
            <person name="Tamarit D."/>
            <person name="Javelind E."/>
            <person name="Olofsson T."/>
            <person name="Andersson S.G."/>
            <person name="Vasquez A."/>
        </authorList>
    </citation>
    <scope>NUCLEOTIDE SEQUENCE [LARGE SCALE GENOMIC DNA]</scope>
    <source>
        <strain evidence="2 3">Biut2</strain>
    </source>
</reference>
<dbReference type="OrthoDB" id="2151402at2"/>
<dbReference type="EMBL" id="JXBY01000030">
    <property type="protein sequence ID" value="KJY54032.1"/>
    <property type="molecule type" value="Genomic_DNA"/>
</dbReference>
<dbReference type="RefSeq" id="WP_045928836.1">
    <property type="nucleotide sequence ID" value="NZ_JBHSZS010000027.1"/>
</dbReference>
<comment type="caution">
    <text evidence="2">The sequence shown here is derived from an EMBL/GenBank/DDBJ whole genome shotgun (WGS) entry which is preliminary data.</text>
</comment>
<dbReference type="HOGENOM" id="CLU_020027_3_2_9"/>
<dbReference type="Proteomes" id="UP000033533">
    <property type="component" value="Unassembled WGS sequence"/>
</dbReference>
<dbReference type="PATRIC" id="fig|1218493.3.peg.1981"/>
<proteinExistence type="predicted"/>
<evidence type="ECO:0000259" key="1">
    <source>
        <dbReference type="Pfam" id="PF00144"/>
    </source>
</evidence>
<name>A0A0F4L5B6_9LACO</name>
<sequence>MRQQIDALGIKGSILVIKNGKILLNYALGNNTDTSYLINSVQKSMTAAIIMRLVQEGKLSLQDKLSKFYPQISGAQKVKIKNLLAMTAGLDLKPGAKLGRKHFVSDSDNIQHDAAKTIFEPDLLNKWHYSSLNYVYLCGIMSKITGQSYERLFRNTYIRPLKLKQTEFLWSRPGKIISSHLVPGMIYRKGRYDVVKHKAALRGARNELGAGSIVMSNHDLAKVIQYLLAGNLLTQKSRKLLYQSEPPAYYNGGFYNNIKLKTKTANGAGEGYYTFMRSTNNAKTLVIIQSNKTREGEFNQLKSQINQIMLELLGRKADSANIVG</sequence>